<evidence type="ECO:0000313" key="4">
    <source>
        <dbReference type="EMBL" id="MBM9433823.1"/>
    </source>
</evidence>
<accession>A0ABS2TGP4</accession>
<keyword evidence="1" id="KW-0812">Transmembrane</keyword>
<dbReference type="InterPro" id="IPR050879">
    <property type="entry name" value="Acyltransferase_3"/>
</dbReference>
<feature type="domain" description="Acyltransferase 3" evidence="2">
    <location>
        <begin position="18"/>
        <end position="341"/>
    </location>
</feature>
<proteinExistence type="predicted"/>
<organism evidence="4 5">
    <name type="scientific">Flaviflexus equikiangi</name>
    <dbReference type="NCBI Taxonomy" id="2758573"/>
    <lineage>
        <taxon>Bacteria</taxon>
        <taxon>Bacillati</taxon>
        <taxon>Actinomycetota</taxon>
        <taxon>Actinomycetes</taxon>
        <taxon>Actinomycetales</taxon>
        <taxon>Actinomycetaceae</taxon>
        <taxon>Flaviflexus</taxon>
    </lineage>
</organism>
<dbReference type="InterPro" id="IPR043968">
    <property type="entry name" value="SGNH"/>
</dbReference>
<feature type="transmembrane region" description="Helical" evidence="1">
    <location>
        <begin position="43"/>
        <end position="61"/>
    </location>
</feature>
<feature type="transmembrane region" description="Helical" evidence="1">
    <location>
        <begin position="305"/>
        <end position="323"/>
    </location>
</feature>
<evidence type="ECO:0000256" key="1">
    <source>
        <dbReference type="SAM" id="Phobius"/>
    </source>
</evidence>
<feature type="transmembrane region" description="Helical" evidence="1">
    <location>
        <begin position="21"/>
        <end position="37"/>
    </location>
</feature>
<feature type="transmembrane region" description="Helical" evidence="1">
    <location>
        <begin position="267"/>
        <end position="284"/>
    </location>
</feature>
<feature type="transmembrane region" description="Helical" evidence="1">
    <location>
        <begin position="217"/>
        <end position="232"/>
    </location>
</feature>
<dbReference type="Pfam" id="PF19040">
    <property type="entry name" value="SGNH"/>
    <property type="match status" value="1"/>
</dbReference>
<dbReference type="PANTHER" id="PTHR23028:SF53">
    <property type="entry name" value="ACYL_TRANSF_3 DOMAIN-CONTAINING PROTEIN"/>
    <property type="match status" value="1"/>
</dbReference>
<dbReference type="GO" id="GO:0016746">
    <property type="term" value="F:acyltransferase activity"/>
    <property type="evidence" value="ECO:0007669"/>
    <property type="project" value="UniProtKB-KW"/>
</dbReference>
<sequence>MTTPSSSSVRDVRTFRPELHGVRGLAIFLVVAFHIFADGRVSGGIDVFLAITGFLAVPSLLRRTDGWRIDLAARFSGLIRRLLIPLLPVLLAVGIAGYVLFPISEQPQLFSEIRASVFFYENWHLVSSQLTYDAAGPATSPLQHIWSTSIQGQFHVAMTFFVMIVAWLALKARISARTALIAALGLVTAASFSWAVYDTTTDQAAAYFSTFSRAWELTLPGILGLCVASIRLRPAVRAIMSWIGIALIVSCGFVLEGADSFPGPQALWPVLGICLFLAAGDTRTRWGADNLMVTWPFQRVGDISYSLYLWHWPILIFALLITGRESADMTTAAIVLALSLVAGTIGKYVFEDRVANWRVAFPNPRRAMAVGATVTVFAFIAASGGYAAVSERFENEVAAYESMVVATDYPGAGAMVAPEWVTIEARNPVPSDDLVRRDAGWYATLNKNEPCIQRFEGSEPTSCQHPEATTGPLVLMVGSSHTGQWSQPIGDMAVEQGWDLEVYEKAGCLFTTDREDNDAGVSITPACQAWNELMLEVIEERQPDLVLTTGTTRLGTEPETTTVGMVEAVDHVTGLGIPVFLFRENPYRTDEWVSCLESGATTSHTQCASPRDRFYSDEIDTYGTPHGTDATRLFDTSKYLCDETSCFAQVGNVRVLRDDNHITATFASSARSFIESDLRELVPHLFADGDDTLVQSLSR</sequence>
<gene>
    <name evidence="4" type="ORF">JVW63_08965</name>
</gene>
<keyword evidence="4" id="KW-0808">Transferase</keyword>
<keyword evidence="1" id="KW-1133">Transmembrane helix</keyword>
<dbReference type="InterPro" id="IPR002656">
    <property type="entry name" value="Acyl_transf_3_dom"/>
</dbReference>
<feature type="transmembrane region" description="Helical" evidence="1">
    <location>
        <begin position="239"/>
        <end position="255"/>
    </location>
</feature>
<dbReference type="PANTHER" id="PTHR23028">
    <property type="entry name" value="ACETYLTRANSFERASE"/>
    <property type="match status" value="1"/>
</dbReference>
<dbReference type="EMBL" id="JAFFJS010000005">
    <property type="protein sequence ID" value="MBM9433823.1"/>
    <property type="molecule type" value="Genomic_DNA"/>
</dbReference>
<dbReference type="Pfam" id="PF01757">
    <property type="entry name" value="Acyl_transf_3"/>
    <property type="match status" value="1"/>
</dbReference>
<comment type="caution">
    <text evidence="4">The sequence shown here is derived from an EMBL/GenBank/DDBJ whole genome shotgun (WGS) entry which is preliminary data.</text>
</comment>
<keyword evidence="1" id="KW-0472">Membrane</keyword>
<evidence type="ECO:0000313" key="5">
    <source>
        <dbReference type="Proteomes" id="UP000705983"/>
    </source>
</evidence>
<evidence type="ECO:0000259" key="2">
    <source>
        <dbReference type="Pfam" id="PF01757"/>
    </source>
</evidence>
<name>A0ABS2TGP4_9ACTO</name>
<evidence type="ECO:0000259" key="3">
    <source>
        <dbReference type="Pfam" id="PF19040"/>
    </source>
</evidence>
<dbReference type="RefSeq" id="WP_187996937.1">
    <property type="nucleotide sequence ID" value="NZ_JACEXG010000005.1"/>
</dbReference>
<reference evidence="5" key="1">
    <citation type="submission" date="2021-02" db="EMBL/GenBank/DDBJ databases">
        <title>Leucobacter sp. CX169.</title>
        <authorList>
            <person name="Cheng Y."/>
        </authorList>
    </citation>
    <scope>NUCLEOTIDE SEQUENCE [LARGE SCALE GENOMIC DNA]</scope>
    <source>
        <strain evidence="5">JY899</strain>
    </source>
</reference>
<feature type="transmembrane region" description="Helical" evidence="1">
    <location>
        <begin position="370"/>
        <end position="389"/>
    </location>
</feature>
<feature type="transmembrane region" description="Helical" evidence="1">
    <location>
        <begin position="179"/>
        <end position="197"/>
    </location>
</feature>
<keyword evidence="5" id="KW-1185">Reference proteome</keyword>
<keyword evidence="4" id="KW-0012">Acyltransferase</keyword>
<feature type="domain" description="SGNH" evidence="3">
    <location>
        <begin position="459"/>
        <end position="671"/>
    </location>
</feature>
<feature type="transmembrane region" description="Helical" evidence="1">
    <location>
        <begin position="82"/>
        <end position="101"/>
    </location>
</feature>
<dbReference type="Proteomes" id="UP000705983">
    <property type="component" value="Unassembled WGS sequence"/>
</dbReference>
<feature type="transmembrane region" description="Helical" evidence="1">
    <location>
        <begin position="150"/>
        <end position="170"/>
    </location>
</feature>
<feature type="transmembrane region" description="Helical" evidence="1">
    <location>
        <begin position="329"/>
        <end position="350"/>
    </location>
</feature>
<protein>
    <submittedName>
        <fullName evidence="4">Acyltransferase</fullName>
    </submittedName>
</protein>